<reference evidence="4" key="1">
    <citation type="submission" date="2022-11" db="EMBL/GenBank/DDBJ databases">
        <title>Chromosomal genome sequence assembly and mating type (MAT) locus characterization of the leprose asexual lichenized fungus Lepraria neglecta (Nyl.) Erichsen.</title>
        <authorList>
            <person name="Allen J.L."/>
            <person name="Pfeffer B."/>
        </authorList>
    </citation>
    <scope>NUCLEOTIDE SEQUENCE</scope>
    <source>
        <strain evidence="4">Allen 5258</strain>
    </source>
</reference>
<dbReference type="SUPFAM" id="SSF52540">
    <property type="entry name" value="P-loop containing nucleoside triphosphate hydrolases"/>
    <property type="match status" value="1"/>
</dbReference>
<keyword evidence="1" id="KW-0694">RNA-binding</keyword>
<evidence type="ECO:0000256" key="1">
    <source>
        <dbReference type="PROSITE-ProRule" id="PRU00176"/>
    </source>
</evidence>
<dbReference type="GO" id="GO:0043531">
    <property type="term" value="F:ADP binding"/>
    <property type="evidence" value="ECO:0007669"/>
    <property type="project" value="InterPro"/>
</dbReference>
<dbReference type="Pfam" id="PF25000">
    <property type="entry name" value="DUF7779"/>
    <property type="match status" value="1"/>
</dbReference>
<dbReference type="Pfam" id="PF00076">
    <property type="entry name" value="RRM_1"/>
    <property type="match status" value="1"/>
</dbReference>
<dbReference type="InterPro" id="IPR000504">
    <property type="entry name" value="RRM_dom"/>
</dbReference>
<sequence length="1391" mass="157450">MQPKDLSTVRVTNLQSGLQNVELQHFFARHSLKTNQGISLCPTSAEEDAPLVATVTFRSPSDAKKALELNGKVLGNRNVSVERDFMGLTTLAAPTEPRLDIIAVHGLNGHAYGTWTCREESRANIEPMWLRDFLPDQIPKARILVYGYNSAVMGPNTGVSGVRDFAHDLLQRITDDRAERKQVVDEVSSRLGVEDEVLVPIDATHSRICKFNGPSDALFLPVLAQIKRLSENCIGKQVSSETDQETLQLPATGPSEATQRGHFFVPLSPNPQFFGRTAELRLIDDHLNAQEHQNCSNYPIVAVHGLGGIGKTQLVLKYIYDRREAKPRTSIFWISARSQDDIESGYKAISKELSLVRGVYGNVQHNTQERDEDTFTAAGPSTSADGVALLKDWLLLPGHEDWLLVLDNYDDIQVDIHKFLPIGATGNVLITTRDRRVIGPVADSGFALLAMDLLDAERLFLRVQSSGTKSDWNEPTSHPEYQILRQILQEIQCFPLAIDQAASFIRENSPMSLQEYLNYLKPRSVDRERLLRFKQTNPKYPDSVMTTWEISLDYLERMQPRASWILQLLGFLDHSYIAEELLTATTKRTSWAFNLEFEGRRLPRSLQTELAYLEDDVGFRLAIGVLTSLSLIRRNLETPTLYVHPLVHEWIRVRLNPMPARQAKFTIAAALILYQSFPLELVTCLPDDFPVMSNSLLDRIDWVGHHVKTVLTNLRDYHNNATTMPLECFNFCEVYYLTGFPKHSVFTLDISEELSKDLDQTIRAIVTSLPENLVSMAFFIHKVIVWLRSTKSEISLKTINMITDSLNSLSLSSPLESSMSPFLLLLTTAVLDTSEEVNNTIPTSDKHRRKLRIDHTQLGMLRADQDQQRRAELNLLDSLRTLFSSTDYVSPLIRWIHFMIKFRLLRLLSPEEFAIHADFDLDQMLSSELLHNLSFDQKGVYLCRLVRLLWEYPGSKNYDEMKKVFSILVLECKAELAKEENLMLEQQDLRLMESWSHSTYLSSSWGRTGYPTETSKITTTDFVTPLEYIWENAIAVAEAVSDPRLQWRMPSDGQFNDRPLNLSQRRWARDIFSSMESVHKRLLEVQPARASAKVSFVDIFNGVDTSLALIRIYVNLEDWAKLRAALLNVLQCDKIVEFCTNLKRFPWEHGQVLASSQNPPQESFSPASQEDDPDTSPWFFPGVRPTAPGLEIQNTLNEYAHNLPAQLAESPPTVMVQAGLDSGQQSAEIRARLDTAASQRLWWTPAVLGHAEIQQTSMLLRLGIPMSCCCVTYNGVDDAIAALITASEREANLDPVDASNYRTLLSVVRQLPDAAPRYLGRLELIYKSAQHLLAKASFGSAQVKAIPFTSPDSKRMEPEMSEESDEQSSEDLNDILQTDIQDGRAELDWDW</sequence>
<dbReference type="InterPro" id="IPR056681">
    <property type="entry name" value="DUF7779"/>
</dbReference>
<evidence type="ECO:0000259" key="3">
    <source>
        <dbReference type="PROSITE" id="PS50102"/>
    </source>
</evidence>
<accession>A0AAD9Z5I8</accession>
<name>A0AAD9Z5I8_9LECA</name>
<proteinExistence type="predicted"/>
<dbReference type="InterPro" id="IPR035979">
    <property type="entry name" value="RBD_domain_sf"/>
</dbReference>
<dbReference type="InterPro" id="IPR002182">
    <property type="entry name" value="NB-ARC"/>
</dbReference>
<dbReference type="InterPro" id="IPR027417">
    <property type="entry name" value="P-loop_NTPase"/>
</dbReference>
<dbReference type="PANTHER" id="PTHR35205">
    <property type="entry name" value="NB-ARC AND TPR DOMAIN PROTEIN"/>
    <property type="match status" value="1"/>
</dbReference>
<evidence type="ECO:0000256" key="2">
    <source>
        <dbReference type="SAM" id="MobiDB-lite"/>
    </source>
</evidence>
<gene>
    <name evidence="4" type="ORF">OEA41_004124</name>
</gene>
<organism evidence="4 5">
    <name type="scientific">Lepraria neglecta</name>
    <dbReference type="NCBI Taxonomy" id="209136"/>
    <lineage>
        <taxon>Eukaryota</taxon>
        <taxon>Fungi</taxon>
        <taxon>Dikarya</taxon>
        <taxon>Ascomycota</taxon>
        <taxon>Pezizomycotina</taxon>
        <taxon>Lecanoromycetes</taxon>
        <taxon>OSLEUM clade</taxon>
        <taxon>Lecanoromycetidae</taxon>
        <taxon>Lecanorales</taxon>
        <taxon>Lecanorineae</taxon>
        <taxon>Stereocaulaceae</taxon>
        <taxon>Lepraria</taxon>
    </lineage>
</organism>
<dbReference type="Gene3D" id="3.30.70.330">
    <property type="match status" value="1"/>
</dbReference>
<dbReference type="EMBL" id="JASNWA010000008">
    <property type="protein sequence ID" value="KAK3172040.1"/>
    <property type="molecule type" value="Genomic_DNA"/>
</dbReference>
<dbReference type="GO" id="GO:0003723">
    <property type="term" value="F:RNA binding"/>
    <property type="evidence" value="ECO:0007669"/>
    <property type="project" value="UniProtKB-UniRule"/>
</dbReference>
<dbReference type="InterPro" id="IPR012677">
    <property type="entry name" value="Nucleotide-bd_a/b_plait_sf"/>
</dbReference>
<dbReference type="Pfam" id="PF00931">
    <property type="entry name" value="NB-ARC"/>
    <property type="match status" value="1"/>
</dbReference>
<dbReference type="Proteomes" id="UP001276659">
    <property type="component" value="Unassembled WGS sequence"/>
</dbReference>
<evidence type="ECO:0000313" key="5">
    <source>
        <dbReference type="Proteomes" id="UP001276659"/>
    </source>
</evidence>
<dbReference type="Gene3D" id="3.40.50.300">
    <property type="entry name" value="P-loop containing nucleotide triphosphate hydrolases"/>
    <property type="match status" value="1"/>
</dbReference>
<evidence type="ECO:0000313" key="4">
    <source>
        <dbReference type="EMBL" id="KAK3172040.1"/>
    </source>
</evidence>
<protein>
    <recommendedName>
        <fullName evidence="3">RRM domain-containing protein</fullName>
    </recommendedName>
</protein>
<dbReference type="PANTHER" id="PTHR35205:SF1">
    <property type="entry name" value="ZU5 DOMAIN-CONTAINING PROTEIN"/>
    <property type="match status" value="1"/>
</dbReference>
<feature type="region of interest" description="Disordered" evidence="2">
    <location>
        <begin position="1349"/>
        <end position="1391"/>
    </location>
</feature>
<feature type="compositionally biased region" description="Acidic residues" evidence="2">
    <location>
        <begin position="1359"/>
        <end position="1373"/>
    </location>
</feature>
<dbReference type="PROSITE" id="PS50102">
    <property type="entry name" value="RRM"/>
    <property type="match status" value="1"/>
</dbReference>
<comment type="caution">
    <text evidence="4">The sequence shown here is derived from an EMBL/GenBank/DDBJ whole genome shotgun (WGS) entry which is preliminary data.</text>
</comment>
<dbReference type="SUPFAM" id="SSF54928">
    <property type="entry name" value="RNA-binding domain, RBD"/>
    <property type="match status" value="1"/>
</dbReference>
<feature type="compositionally biased region" description="Basic and acidic residues" evidence="2">
    <location>
        <begin position="1381"/>
        <end position="1391"/>
    </location>
</feature>
<feature type="compositionally biased region" description="Polar residues" evidence="2">
    <location>
        <begin position="1154"/>
        <end position="1168"/>
    </location>
</feature>
<feature type="domain" description="RRM" evidence="3">
    <location>
        <begin position="7"/>
        <end position="86"/>
    </location>
</feature>
<keyword evidence="5" id="KW-1185">Reference proteome</keyword>
<feature type="region of interest" description="Disordered" evidence="2">
    <location>
        <begin position="1154"/>
        <end position="1176"/>
    </location>
</feature>